<dbReference type="SUPFAM" id="SSF81296">
    <property type="entry name" value="E set domains"/>
    <property type="match status" value="1"/>
</dbReference>
<feature type="domain" description="IPT/TIG" evidence="2">
    <location>
        <begin position="161"/>
        <end position="242"/>
    </location>
</feature>
<proteinExistence type="predicted"/>
<dbReference type="Gene3D" id="2.60.40.10">
    <property type="entry name" value="Immunoglobulins"/>
    <property type="match status" value="2"/>
</dbReference>
<dbReference type="eggNOG" id="COG3164">
    <property type="taxonomic scope" value="Bacteria"/>
</dbReference>
<geneLocation type="plasmid" evidence="3 4">
    <name>EAL2_808p</name>
</geneLocation>
<dbReference type="OrthoDB" id="7574679at2"/>
<organism evidence="3 4">
    <name type="scientific">Peptoclostridium acidaminophilum DSM 3953</name>
    <dbReference type="NCBI Taxonomy" id="1286171"/>
    <lineage>
        <taxon>Bacteria</taxon>
        <taxon>Bacillati</taxon>
        <taxon>Bacillota</taxon>
        <taxon>Clostridia</taxon>
        <taxon>Peptostreptococcales</taxon>
        <taxon>Peptoclostridiaceae</taxon>
        <taxon>Peptoclostridium</taxon>
    </lineage>
</organism>
<protein>
    <recommendedName>
        <fullName evidence="2">IPT/TIG domain-containing protein</fullName>
    </recommendedName>
</protein>
<feature type="region of interest" description="Disordered" evidence="1">
    <location>
        <begin position="738"/>
        <end position="762"/>
    </location>
</feature>
<dbReference type="EMBL" id="CP007453">
    <property type="protein sequence ID" value="AHM57693.1"/>
    <property type="molecule type" value="Genomic_DNA"/>
</dbReference>
<sequence length="956" mass="105175">MGLPGINLVSPGDLYSSTVLTLHFDATYTDSLDKLVATEVIIEVDSVNTFDSADKKSSTFYNVASGATCRAAFSLTSGTWFWRATATNASGSTTSQTRSFSVDYVLKRSLYQIENVAKFGPAWTRKRMLHLFENVAKYGPDWTKVRGLYNYENITSDPPFPFIERLSTTRAAKGAVVTVYGNGFGAKAETDTSNTDRAARGYGGQVYLGEMLCNVISWSWQQIVFQVPQEAENGAVKVRLNTPSPPGMRDSNVIGLEVYESEPADDIGIELFVCGKNNPNTILCQLDGARNKSFQVLLNNPGSGKFSISRYDEKGGNREYVADQNYILCRLDGVDLFKWIIEARKPSYVDDSEQQMIEVSGRGVLSLLERAVVYPEGMPSPETLERSFTDMHGGAILRQLILEAQQRGCLPGVVLDWSADKDSLGNPFEDMSNISFHAGTPISQVITKLSEGMGLFDIEMTPSLHLRLYKVKGSDKYDTVKYRPGQAIIRHENQSDSTGVTNALLVEGEDGSLVETMHPTSQNDYGRREGYLQARNIASDWAKLQDYGQMFLRSAAQVSWGIQGTVVKFTDSLGSKLKPFETFMHGDWIGWYIPPEGMDTAGFDGKVRVKGITCEEDSETGFVRYVLELNNIMLEHEIKMAQLVERLSMFTKDSVLSNPATQTPANISHNHTHSTLLGLDVDDHLQYYNEARHAADSHSSIQRVSSIKRSGGNALTGDVTFIAGSNVSISQNDAQKSITISSSSGGSGTSYQNPIDIPPSNPHSMDDEFDDDTIDVRWNWVNQGSGAVTEEKGYLKILIPGNSSALVRGVVQTAPSGDFTVTAKLLGSDKVGSYFKYGIILSESLTGKQKFLNLESTGVDQSPNVMWEDYNTSTSRNTYSRYGKGFTIGYLRVKIYNDAGTWKANLMYSPNGIAFPQHASGIVVGFKPGYVGLGINNENASSAFAGYFDWIRITEP</sequence>
<reference evidence="3 4" key="1">
    <citation type="journal article" date="2014" name="Genome Announc.">
        <title>Complete Genome Sequence of Amino Acid-Utilizing Eubacterium acidaminophilum al-2 (DSM 3953).</title>
        <authorList>
            <person name="Poehlein A."/>
            <person name="Andreesen J.R."/>
            <person name="Daniel R."/>
        </authorList>
    </citation>
    <scope>NUCLEOTIDE SEQUENCE [LARGE SCALE GENOMIC DNA]</scope>
    <source>
        <strain evidence="3 4">DSM 3953</strain>
        <plasmid evidence="4">Plasmid EAL2_808p</plasmid>
    </source>
</reference>
<dbReference type="InterPro" id="IPR013783">
    <property type="entry name" value="Ig-like_fold"/>
</dbReference>
<evidence type="ECO:0000313" key="4">
    <source>
        <dbReference type="Proteomes" id="UP000019591"/>
    </source>
</evidence>
<keyword evidence="3" id="KW-0614">Plasmid</keyword>
<evidence type="ECO:0000259" key="2">
    <source>
        <dbReference type="Pfam" id="PF01833"/>
    </source>
</evidence>
<dbReference type="Proteomes" id="UP000019591">
    <property type="component" value="Plasmid EAL2_808p"/>
</dbReference>
<dbReference type="PATRIC" id="fig|1286171.3.peg.2365"/>
<dbReference type="KEGG" id="eac:EAL2_808p01880"/>
<dbReference type="InterPro" id="IPR014756">
    <property type="entry name" value="Ig_E-set"/>
</dbReference>
<accession>W8TIT2</accession>
<name>W8TIT2_PEPAC</name>
<dbReference type="RefSeq" id="WP_025436586.1">
    <property type="nucleotide sequence ID" value="NZ_CP007453.1"/>
</dbReference>
<gene>
    <name evidence="3" type="ORF">EAL2_808p01880</name>
</gene>
<dbReference type="Pfam" id="PF01833">
    <property type="entry name" value="TIG"/>
    <property type="match status" value="1"/>
</dbReference>
<evidence type="ECO:0000256" key="1">
    <source>
        <dbReference type="SAM" id="MobiDB-lite"/>
    </source>
</evidence>
<dbReference type="AlphaFoldDB" id="W8TIT2"/>
<dbReference type="InterPro" id="IPR002909">
    <property type="entry name" value="IPT_dom"/>
</dbReference>
<keyword evidence="4" id="KW-1185">Reference proteome</keyword>
<evidence type="ECO:0000313" key="3">
    <source>
        <dbReference type="EMBL" id="AHM57693.1"/>
    </source>
</evidence>
<dbReference type="HOGENOM" id="CLU_013316_0_0_9"/>